<gene>
    <name evidence="2" type="ORF">BMR1_01G00795</name>
</gene>
<name>I7J578_BABMR</name>
<dbReference type="VEuPathDB" id="PiroplasmaDB:BMR1_01G00795"/>
<accession>I7J578</accession>
<dbReference type="Proteomes" id="UP000002899">
    <property type="component" value="Chromosome I"/>
</dbReference>
<keyword evidence="3" id="KW-1185">Reference proteome</keyword>
<evidence type="ECO:0000256" key="1">
    <source>
        <dbReference type="SAM" id="MobiDB-lite"/>
    </source>
</evidence>
<organism evidence="2 3">
    <name type="scientific">Babesia microti (strain RI)</name>
    <dbReference type="NCBI Taxonomy" id="1133968"/>
    <lineage>
        <taxon>Eukaryota</taxon>
        <taxon>Sar</taxon>
        <taxon>Alveolata</taxon>
        <taxon>Apicomplexa</taxon>
        <taxon>Aconoidasida</taxon>
        <taxon>Piroplasmida</taxon>
        <taxon>Babesiidae</taxon>
        <taxon>Babesia</taxon>
    </lineage>
</organism>
<feature type="compositionally biased region" description="Polar residues" evidence="1">
    <location>
        <begin position="208"/>
        <end position="238"/>
    </location>
</feature>
<sequence>MVLEKVSPDLYCVILHKLRIPNDTLIISIYWCIKESNEIFSIQPQSLLDLQVNTRTVYFVKPIDSNIEPELIVSLANNIHFFAKYPSKTITRGAPFKPLNLTLKSLQTSATIRATLETACQVRWLPSPIHTNILTTGYKDNSIVGVYFLPGRSKDAQKLAFDKAINEATRYRVSSRGLFLDYVDPLYQRNKYKVRNLQQSEVQYDANSDSLYNKQPIDTNARGSSAESLNIRDTTAENSIDGEPTQRYEPKFLNWSTPTARDCTCLFKLYPTNPYSSLSDQVRFKCQSDFVNLENETRSLEKKFRDNCKRKASKPRISLDHNIFEDTVRIEEQSLDPEGDEERVYSSGTYYDMYRDMYLAQKFKELVEYSETVAGLKINTSVSTEPVNVASPSKTDKGIQVDFLTTIKDDFSNFETMASHNEPYHTNAIPDMNMTEMVELVVSNTDKSKDSEQPNRLVSFFMDMIGSNVIRKLTSSVSDKTDESNLNGAEIEKIIKDDECYEIDNMSLEFSALEEPNDQIAESIVSSENEQLISPAGSILTIDNKLAEPIAVEMEEGTPTILDVEHTSVIDNKYHTPVGMLDLDDIDLNDTTTEYLKNTTSNGIPRIITFASEEDNLSSNLIYNECALSCHLTPTSFKFEFDDIDHLYCFSGDENYNKPVITRIEAMTMDESVIHSQGEKPEPDGTMVECVGFNDREISTLEAINNASHPTISSKISEKLFNSVGDNNLVARSPEIMAASGEMVNGSDIYNIKDGEYISQMGISNALSDLEDDTAIGVSLSLEVITNDSKSDAYKLRSDPMDANINIADVMIGSSDISDSCNKEKSDLILYNVRNSTSGEVTSDLQCNFKSDGPEFEVRETTPSQQGRLEAYRPRGGQELESAPQSNNFEVNVMDNCVKEPSSDVPMASCGECCTSGSNDYKCSTIIGSRDEGNSLTVVSTVNCDSSVGIGVVGGSLEGEIGSSNASGV</sequence>
<reference evidence="2 3" key="3">
    <citation type="journal article" date="2016" name="Sci. Rep.">
        <title>Genome-wide diversity and gene expression profiling of Babesia microti isolates identify polymorphic genes that mediate host-pathogen interactions.</title>
        <authorList>
            <person name="Silva J.C."/>
            <person name="Cornillot E."/>
            <person name="McCracken C."/>
            <person name="Usmani-Brown S."/>
            <person name="Dwivedi A."/>
            <person name="Ifeonu O.O."/>
            <person name="Crabtree J."/>
            <person name="Gotia H.T."/>
            <person name="Virji A.Z."/>
            <person name="Reynes C."/>
            <person name="Colinge J."/>
            <person name="Kumar V."/>
            <person name="Lawres L."/>
            <person name="Pazzi J.E."/>
            <person name="Pablo J.V."/>
            <person name="Hung C."/>
            <person name="Brancato J."/>
            <person name="Kumari P."/>
            <person name="Orvis J."/>
            <person name="Tretina K."/>
            <person name="Chibucos M."/>
            <person name="Ott S."/>
            <person name="Sadzewicz L."/>
            <person name="Sengamalay N."/>
            <person name="Shetty A.C."/>
            <person name="Su Q."/>
            <person name="Tallon L."/>
            <person name="Fraser C.M."/>
            <person name="Frutos R."/>
            <person name="Molina D.M."/>
            <person name="Krause P.J."/>
            <person name="Ben Mamoun C."/>
        </authorList>
    </citation>
    <scope>NUCLEOTIDE SEQUENCE [LARGE SCALE GENOMIC DNA]</scope>
    <source>
        <strain evidence="2 3">RI</strain>
    </source>
</reference>
<feature type="region of interest" description="Disordered" evidence="1">
    <location>
        <begin position="208"/>
        <end position="245"/>
    </location>
</feature>
<reference evidence="2 3" key="2">
    <citation type="journal article" date="2013" name="PLoS ONE">
        <title>Whole genome mapping and re-organization of the nuclear and mitochondrial genomes of Babesia microti isolates.</title>
        <authorList>
            <person name="Cornillot E."/>
            <person name="Dassouli A."/>
            <person name="Garg A."/>
            <person name="Pachikara N."/>
            <person name="Randazzo S."/>
            <person name="Depoix D."/>
            <person name="Carcy B."/>
            <person name="Delbecq S."/>
            <person name="Frutos R."/>
            <person name="Silva J.C."/>
            <person name="Sutton R."/>
            <person name="Krause P.J."/>
            <person name="Mamoun C.B."/>
        </authorList>
    </citation>
    <scope>NUCLEOTIDE SEQUENCE [LARGE SCALE GENOMIC DNA]</scope>
    <source>
        <strain evidence="2 3">RI</strain>
    </source>
</reference>
<dbReference type="EMBL" id="FO082871">
    <property type="protein sequence ID" value="CCF72622.1"/>
    <property type="molecule type" value="Genomic_DNA"/>
</dbReference>
<evidence type="ECO:0000313" key="2">
    <source>
        <dbReference type="EMBL" id="CCF72622.1"/>
    </source>
</evidence>
<evidence type="ECO:0000313" key="3">
    <source>
        <dbReference type="Proteomes" id="UP000002899"/>
    </source>
</evidence>
<dbReference type="AlphaFoldDB" id="I7J578"/>
<proteinExistence type="predicted"/>
<reference evidence="2 3" key="1">
    <citation type="journal article" date="2012" name="Nucleic Acids Res.">
        <title>Sequencing of the smallest Apicomplexan genome from the human pathogen Babesia microti.</title>
        <authorList>
            <person name="Cornillot E."/>
            <person name="Hadj-Kaddour K."/>
            <person name="Dassouli A."/>
            <person name="Noel B."/>
            <person name="Ranwez V."/>
            <person name="Vacherie B."/>
            <person name="Augagneur Y."/>
            <person name="Bres V."/>
            <person name="Duclos A."/>
            <person name="Randazzo S."/>
            <person name="Carcy B."/>
            <person name="Debierre-Grockiego F."/>
            <person name="Delbecq S."/>
            <person name="Moubri-Menage K."/>
            <person name="Shams-Eldin H."/>
            <person name="Usmani-Brown S."/>
            <person name="Bringaud F."/>
            <person name="Wincker P."/>
            <person name="Vivares C.P."/>
            <person name="Schwarz R.T."/>
            <person name="Schetters T.P."/>
            <person name="Krause P.J."/>
            <person name="Gorenflot A."/>
            <person name="Berry V."/>
            <person name="Barbe V."/>
            <person name="Ben Mamoun C."/>
        </authorList>
    </citation>
    <scope>NUCLEOTIDE SEQUENCE [LARGE SCALE GENOMIC DNA]</scope>
    <source>
        <strain evidence="2 3">RI</strain>
    </source>
</reference>
<protein>
    <submittedName>
        <fullName evidence="2">Uncharacterized protein</fullName>
    </submittedName>
</protein>
<dbReference type="GeneID" id="24423234"/>
<dbReference type="KEGG" id="bmic:BMR1_01G00795"/>
<dbReference type="RefSeq" id="XP_012647231.1">
    <property type="nucleotide sequence ID" value="XM_012791777.1"/>
</dbReference>